<dbReference type="RefSeq" id="XP_025519745.1">
    <property type="nucleotide sequence ID" value="XM_025653888.1"/>
</dbReference>
<sequence length="61" mass="7333">MWSEGGRSRKEDSRTLGLFWGYGLPTRLFLLEYVDWVLFNAYYWAYTGYLIYFSFCLVVLV</sequence>
<organism evidence="2 3">
    <name type="scientific">Aspergillus piperis CBS 112811</name>
    <dbReference type="NCBI Taxonomy" id="1448313"/>
    <lineage>
        <taxon>Eukaryota</taxon>
        <taxon>Fungi</taxon>
        <taxon>Dikarya</taxon>
        <taxon>Ascomycota</taxon>
        <taxon>Pezizomycotina</taxon>
        <taxon>Eurotiomycetes</taxon>
        <taxon>Eurotiomycetidae</taxon>
        <taxon>Eurotiales</taxon>
        <taxon>Aspergillaceae</taxon>
        <taxon>Aspergillus</taxon>
        <taxon>Aspergillus subgen. Circumdati</taxon>
    </lineage>
</organism>
<keyword evidence="1" id="KW-0812">Transmembrane</keyword>
<proteinExistence type="predicted"/>
<evidence type="ECO:0000313" key="2">
    <source>
        <dbReference type="EMBL" id="RAH61823.1"/>
    </source>
</evidence>
<protein>
    <submittedName>
        <fullName evidence="2">Uncharacterized protein</fullName>
    </submittedName>
</protein>
<keyword evidence="3" id="KW-1185">Reference proteome</keyword>
<dbReference type="AlphaFoldDB" id="A0A8G1VTH7"/>
<evidence type="ECO:0000256" key="1">
    <source>
        <dbReference type="SAM" id="Phobius"/>
    </source>
</evidence>
<gene>
    <name evidence="2" type="ORF">BO85DRAFT_118200</name>
</gene>
<name>A0A8G1VTH7_9EURO</name>
<dbReference type="GeneID" id="37157290"/>
<accession>A0A8G1VTH7</accession>
<evidence type="ECO:0000313" key="3">
    <source>
        <dbReference type="Proteomes" id="UP000249526"/>
    </source>
</evidence>
<dbReference type="EMBL" id="KZ825055">
    <property type="protein sequence ID" value="RAH61823.1"/>
    <property type="molecule type" value="Genomic_DNA"/>
</dbReference>
<feature type="transmembrane region" description="Helical" evidence="1">
    <location>
        <begin position="41"/>
        <end position="60"/>
    </location>
</feature>
<keyword evidence="1" id="KW-1133">Transmembrane helix</keyword>
<reference evidence="2 3" key="1">
    <citation type="submission" date="2018-02" db="EMBL/GenBank/DDBJ databases">
        <title>The genomes of Aspergillus section Nigri reveals drivers in fungal speciation.</title>
        <authorList>
            <consortium name="DOE Joint Genome Institute"/>
            <person name="Vesth T.C."/>
            <person name="Nybo J."/>
            <person name="Theobald S."/>
            <person name="Brandl J."/>
            <person name="Frisvad J.C."/>
            <person name="Nielsen K.F."/>
            <person name="Lyhne E.K."/>
            <person name="Kogle M.E."/>
            <person name="Kuo A."/>
            <person name="Riley R."/>
            <person name="Clum A."/>
            <person name="Nolan M."/>
            <person name="Lipzen A."/>
            <person name="Salamov A."/>
            <person name="Henrissat B."/>
            <person name="Wiebenga A."/>
            <person name="De vries R.P."/>
            <person name="Grigoriev I.V."/>
            <person name="Mortensen U.H."/>
            <person name="Andersen M.R."/>
            <person name="Baker S.E."/>
        </authorList>
    </citation>
    <scope>NUCLEOTIDE SEQUENCE [LARGE SCALE GENOMIC DNA]</scope>
    <source>
        <strain evidence="2 3">CBS 112811</strain>
    </source>
</reference>
<dbReference type="Proteomes" id="UP000249526">
    <property type="component" value="Unassembled WGS sequence"/>
</dbReference>
<keyword evidence="1" id="KW-0472">Membrane</keyword>